<evidence type="ECO:0000256" key="1">
    <source>
        <dbReference type="SAM" id="MobiDB-lite"/>
    </source>
</evidence>
<protein>
    <submittedName>
        <fullName evidence="2">Uncharacterized protein</fullName>
    </submittedName>
</protein>
<dbReference type="Proteomes" id="UP000626109">
    <property type="component" value="Unassembled WGS sequence"/>
</dbReference>
<evidence type="ECO:0000313" key="2">
    <source>
        <dbReference type="EMBL" id="CAE8743897.1"/>
    </source>
</evidence>
<dbReference type="AlphaFoldDB" id="A0A813M557"/>
<organism evidence="2 3">
    <name type="scientific">Polarella glacialis</name>
    <name type="common">Dinoflagellate</name>
    <dbReference type="NCBI Taxonomy" id="89957"/>
    <lineage>
        <taxon>Eukaryota</taxon>
        <taxon>Sar</taxon>
        <taxon>Alveolata</taxon>
        <taxon>Dinophyceae</taxon>
        <taxon>Suessiales</taxon>
        <taxon>Suessiaceae</taxon>
        <taxon>Polarella</taxon>
    </lineage>
</organism>
<gene>
    <name evidence="2" type="ORF">PGLA2088_LOCUS51629</name>
</gene>
<feature type="region of interest" description="Disordered" evidence="1">
    <location>
        <begin position="1"/>
        <end position="83"/>
    </location>
</feature>
<evidence type="ECO:0000313" key="3">
    <source>
        <dbReference type="Proteomes" id="UP000626109"/>
    </source>
</evidence>
<accession>A0A813M557</accession>
<comment type="caution">
    <text evidence="2">The sequence shown here is derived from an EMBL/GenBank/DDBJ whole genome shotgun (WGS) entry which is preliminary data.</text>
</comment>
<proteinExistence type="predicted"/>
<feature type="compositionally biased region" description="Acidic residues" evidence="1">
    <location>
        <begin position="21"/>
        <end position="40"/>
    </location>
</feature>
<feature type="non-terminal residue" evidence="2">
    <location>
        <position position="83"/>
    </location>
</feature>
<reference evidence="2" key="1">
    <citation type="submission" date="2021-02" db="EMBL/GenBank/DDBJ databases">
        <authorList>
            <person name="Dougan E. K."/>
            <person name="Rhodes N."/>
            <person name="Thang M."/>
            <person name="Chan C."/>
        </authorList>
    </citation>
    <scope>NUCLEOTIDE SEQUENCE</scope>
</reference>
<name>A0A813M557_POLGL</name>
<dbReference type="EMBL" id="CAJNNW010037688">
    <property type="protein sequence ID" value="CAE8743897.1"/>
    <property type="molecule type" value="Genomic_DNA"/>
</dbReference>
<feature type="compositionally biased region" description="Basic and acidic residues" evidence="1">
    <location>
        <begin position="8"/>
        <end position="20"/>
    </location>
</feature>
<sequence length="83" mass="9591">DWFNCIEADEKLKSPSVKEEEEHDEEEEEDSAEAEEDDKENDQTHHRVAGQTQQPGADSQIPRGSTVKEVKQKRRERRIGPCD</sequence>